<dbReference type="RefSeq" id="WP_014008710.1">
    <property type="nucleotide sequence ID" value="NC_015859.1"/>
</dbReference>
<evidence type="ECO:0000313" key="2">
    <source>
        <dbReference type="EMBL" id="AEK35516.1"/>
    </source>
</evidence>
<dbReference type="STRING" id="858619.CVAR_0168"/>
<gene>
    <name evidence="2" type="ordered locus">CVAR_0168</name>
</gene>
<proteinExistence type="predicted"/>
<protein>
    <recommendedName>
        <fullName evidence="1">DUF222 domain-containing protein</fullName>
    </recommendedName>
</protein>
<reference evidence="2 3" key="1">
    <citation type="journal article" date="2011" name="BMC Genomics">
        <title>Complete genome sequence of Corynebacterium variabile DSM 44702 isolated from the surface of smear-ripened cheeses and insights into cheese ripening and flavor generation.</title>
        <authorList>
            <person name="Schroeder J."/>
            <person name="Maus I."/>
            <person name="Trost E."/>
            <person name="Tauch A."/>
        </authorList>
    </citation>
    <scope>NUCLEOTIDE SEQUENCE [LARGE SCALE GENOMIC DNA]</scope>
    <source>
        <strain evidence="3">DSM 44702 / JCM 12073 / NCIMB 30131</strain>
    </source>
</reference>
<dbReference type="Pfam" id="PF02720">
    <property type="entry name" value="DUF222"/>
    <property type="match status" value="1"/>
</dbReference>
<accession>G0HBQ1</accession>
<dbReference type="KEGG" id="cva:CVAR_0168"/>
<feature type="domain" description="DUF222" evidence="1">
    <location>
        <begin position="2"/>
        <end position="104"/>
    </location>
</feature>
<dbReference type="eggNOG" id="COG1403">
    <property type="taxonomic scope" value="Bacteria"/>
</dbReference>
<name>G0HBQ1_CORVD</name>
<organism evidence="2 3">
    <name type="scientific">Corynebacterium variabile (strain DSM 44702 / CIP 107183 / JCM 12073 / NCIMB 30131)</name>
    <name type="common">Corynebacterium mooreparkense</name>
    <dbReference type="NCBI Taxonomy" id="858619"/>
    <lineage>
        <taxon>Bacteria</taxon>
        <taxon>Bacillati</taxon>
        <taxon>Actinomycetota</taxon>
        <taxon>Actinomycetes</taxon>
        <taxon>Mycobacteriales</taxon>
        <taxon>Corynebacteriaceae</taxon>
        <taxon>Corynebacterium</taxon>
    </lineage>
</organism>
<dbReference type="AlphaFoldDB" id="G0HBQ1"/>
<evidence type="ECO:0000259" key="1">
    <source>
        <dbReference type="Pfam" id="PF02720"/>
    </source>
</evidence>
<dbReference type="HOGENOM" id="CLU_1552728_0_0_11"/>
<sequence>MDSRNPAQRRHDALFAAIAAGYGRGKELAPGWGTTTIIAAVTLEQLAARTGTAVTDTGVRMTVDQLVETCDARGLFLQVMDFHGRSLFLGRSRRLGSVDQYLALVGEEGAIPALIHGDGRPSHRRKGVPTGCCGSLRNRWTPPGHRRSPCIRRVGRHRGRSYADSHGHCWAY</sequence>
<dbReference type="Proteomes" id="UP000006659">
    <property type="component" value="Chromosome"/>
</dbReference>
<dbReference type="EMBL" id="CP002917">
    <property type="protein sequence ID" value="AEK35516.1"/>
    <property type="molecule type" value="Genomic_DNA"/>
</dbReference>
<dbReference type="InterPro" id="IPR003870">
    <property type="entry name" value="DUF222"/>
</dbReference>
<evidence type="ECO:0000313" key="3">
    <source>
        <dbReference type="Proteomes" id="UP000006659"/>
    </source>
</evidence>